<feature type="compositionally biased region" description="Low complexity" evidence="1">
    <location>
        <begin position="584"/>
        <end position="595"/>
    </location>
</feature>
<feature type="region of interest" description="Disordered" evidence="1">
    <location>
        <begin position="438"/>
        <end position="497"/>
    </location>
</feature>
<reference evidence="3" key="1">
    <citation type="journal article" date="2016" name="Genome Announc.">
        <title>Draft genome sequences of fungus Aspergillus calidoustus.</title>
        <authorList>
            <person name="Horn F."/>
            <person name="Linde J."/>
            <person name="Mattern D.J."/>
            <person name="Walther G."/>
            <person name="Guthke R."/>
            <person name="Scherlach K."/>
            <person name="Martin K."/>
            <person name="Brakhage A.A."/>
            <person name="Petzke L."/>
            <person name="Valiante V."/>
        </authorList>
    </citation>
    <scope>NUCLEOTIDE SEQUENCE [LARGE SCALE GENOMIC DNA]</scope>
    <source>
        <strain evidence="3">SF006504</strain>
    </source>
</reference>
<feature type="compositionally biased region" description="Basic and acidic residues" evidence="1">
    <location>
        <begin position="358"/>
        <end position="371"/>
    </location>
</feature>
<feature type="compositionally biased region" description="Polar residues" evidence="1">
    <location>
        <begin position="438"/>
        <end position="449"/>
    </location>
</feature>
<dbReference type="OMA" id="WVNPWRK"/>
<feature type="compositionally biased region" description="Polar residues" evidence="1">
    <location>
        <begin position="235"/>
        <end position="254"/>
    </location>
</feature>
<feature type="compositionally biased region" description="Polar residues" evidence="1">
    <location>
        <begin position="542"/>
        <end position="552"/>
    </location>
</feature>
<evidence type="ECO:0000313" key="3">
    <source>
        <dbReference type="Proteomes" id="UP000054771"/>
    </source>
</evidence>
<name>A0A0U5GBC8_ASPCI</name>
<dbReference type="AlphaFoldDB" id="A0A0U5GBC8"/>
<accession>A0A0U5GBC8</accession>
<feature type="region of interest" description="Disordered" evidence="1">
    <location>
        <begin position="67"/>
        <end position="399"/>
    </location>
</feature>
<evidence type="ECO:0000256" key="1">
    <source>
        <dbReference type="SAM" id="MobiDB-lite"/>
    </source>
</evidence>
<sequence length="646" mass="70522">MPPRRLPSPLALETCSSLASDAGDYDLACSDDELDLRQRSARRRKIEKLGEAYLQGKPLFILSAGLRGPLDKGWNNPWRKDRKKSAASQIGGADADPPVIPETNSRKRKLYQSPITSSHARSSATPSASSRPGRIRETALATKSRDRVPDLGAEVHGSPHFTRVKPSDSKWLKKDKVSLRFQNIDPPTSPTTSVSARQVKPRCATQSLGRSETAAYEKARSSKGSRPKYIPSEPSLVTQTGLCGTSPNEKQQSGGPRKRKGSTQSNIEDMSLRVVSSSSQLPKFEYRLKPHSRTDQINSKPSKDGTSESSAAVLDKLQPDIPKSSPAKLPSMRSTEKTMDQHDTEVSKSVTNATYTDEDPRSSHLEKELAGELKSGTTSENNLPSAQPAPENPPIPDNLTSLYSIAISKGTSTRTEDHNNDHQFSTQAAVLMAQKSFQNDLRSPEQSPVLSKRKRRASQGSNNESPNQINITPFHRLNTPAQDIGNPRSAPRTGASQMMSTQYMIDAATPFTFSTEKKKTDHRLLSSGKDRSASKKRKTPSFAISPSVSSAEQSDHDKEHIASVFEPLPHDAPDSPFRSQHSALPMTLTGTTPPTAQEGQGADSFNLSQAIAEAGSWLQQSFEINKDIAHCKTAKPPQTHPPNILH</sequence>
<feature type="compositionally biased region" description="Low complexity" evidence="1">
    <location>
        <begin position="116"/>
        <end position="132"/>
    </location>
</feature>
<dbReference type="OrthoDB" id="5419922at2759"/>
<evidence type="ECO:0008006" key="4">
    <source>
        <dbReference type="Google" id="ProtNLM"/>
    </source>
</evidence>
<proteinExistence type="predicted"/>
<protein>
    <recommendedName>
        <fullName evidence="4">Protamine P1</fullName>
    </recommendedName>
</protein>
<dbReference type="EMBL" id="CDMC01000014">
    <property type="protein sequence ID" value="CEL09473.1"/>
    <property type="molecule type" value="Genomic_DNA"/>
</dbReference>
<dbReference type="Proteomes" id="UP000054771">
    <property type="component" value="Unassembled WGS sequence"/>
</dbReference>
<gene>
    <name evidence="2" type="ORF">ASPCAL12608</name>
</gene>
<dbReference type="STRING" id="454130.A0A0U5GBC8"/>
<evidence type="ECO:0000313" key="2">
    <source>
        <dbReference type="EMBL" id="CEL09473.1"/>
    </source>
</evidence>
<feature type="compositionally biased region" description="Basic and acidic residues" evidence="1">
    <location>
        <begin position="284"/>
        <end position="294"/>
    </location>
</feature>
<feature type="region of interest" description="Disordered" evidence="1">
    <location>
        <begin position="517"/>
        <end position="601"/>
    </location>
</feature>
<feature type="compositionally biased region" description="Polar residues" evidence="1">
    <location>
        <begin position="375"/>
        <end position="385"/>
    </location>
</feature>
<feature type="compositionally biased region" description="Polar residues" evidence="1">
    <location>
        <begin position="458"/>
        <end position="471"/>
    </location>
</feature>
<feature type="compositionally biased region" description="Basic and acidic residues" evidence="1">
    <location>
        <begin position="334"/>
        <end position="346"/>
    </location>
</feature>
<feature type="compositionally biased region" description="Polar residues" evidence="1">
    <location>
        <begin position="262"/>
        <end position="281"/>
    </location>
</feature>
<feature type="compositionally biased region" description="Basic and acidic residues" evidence="1">
    <location>
        <begin position="517"/>
        <end position="533"/>
    </location>
</feature>
<organism evidence="2 3">
    <name type="scientific">Aspergillus calidoustus</name>
    <dbReference type="NCBI Taxonomy" id="454130"/>
    <lineage>
        <taxon>Eukaryota</taxon>
        <taxon>Fungi</taxon>
        <taxon>Dikarya</taxon>
        <taxon>Ascomycota</taxon>
        <taxon>Pezizomycotina</taxon>
        <taxon>Eurotiomycetes</taxon>
        <taxon>Eurotiomycetidae</taxon>
        <taxon>Eurotiales</taxon>
        <taxon>Aspergillaceae</taxon>
        <taxon>Aspergillus</taxon>
        <taxon>Aspergillus subgen. Nidulantes</taxon>
    </lineage>
</organism>
<keyword evidence="3" id="KW-1185">Reference proteome</keyword>
<feature type="compositionally biased region" description="Basic and acidic residues" evidence="1">
    <location>
        <begin position="165"/>
        <end position="178"/>
    </location>
</feature>